<evidence type="ECO:0000259" key="6">
    <source>
        <dbReference type="Pfam" id="PF07499"/>
    </source>
</evidence>
<dbReference type="AlphaFoldDB" id="A0A062XMJ9"/>
<evidence type="ECO:0000313" key="8">
    <source>
        <dbReference type="Proteomes" id="UP000027284"/>
    </source>
</evidence>
<proteinExistence type="predicted"/>
<keyword evidence="5" id="KW-0234">DNA repair</keyword>
<dbReference type="SUPFAM" id="SSF47781">
    <property type="entry name" value="RuvA domain 2-like"/>
    <property type="match status" value="1"/>
</dbReference>
<dbReference type="GO" id="GO:0009378">
    <property type="term" value="F:four-way junction helicase activity"/>
    <property type="evidence" value="ECO:0007669"/>
    <property type="project" value="InterPro"/>
</dbReference>
<dbReference type="SUPFAM" id="SSF46929">
    <property type="entry name" value="DNA helicase RuvA subunit, C-terminal domain"/>
    <property type="match status" value="1"/>
</dbReference>
<keyword evidence="3" id="KW-0238">DNA-binding</keyword>
<dbReference type="STRING" id="1312852.EG19_02935"/>
<gene>
    <name evidence="7" type="ORF">EG19_02935</name>
</gene>
<dbReference type="Pfam" id="PF07499">
    <property type="entry name" value="RuvA_C"/>
    <property type="match status" value="1"/>
</dbReference>
<sequence length="115" mass="12316">MGPRMALALLSSLSPEELTAAVEGGQWQVLAQAPGVGRRTAERVVVELKGKLSKLVQPPAAPLRDDAISALVNLGYPSKQAADVVSALLREKADWQLPDLLREALRRLVKDKALG</sequence>
<dbReference type="Gene3D" id="1.10.150.20">
    <property type="entry name" value="5' to 3' exonuclease, C-terminal subdomain"/>
    <property type="match status" value="1"/>
</dbReference>
<keyword evidence="2" id="KW-0227">DNA damage</keyword>
<name>A0A062XMJ9_9BACT</name>
<dbReference type="InterPro" id="IPR000085">
    <property type="entry name" value="RuvA"/>
</dbReference>
<dbReference type="GO" id="GO:0009379">
    <property type="term" value="C:Holliday junction helicase complex"/>
    <property type="evidence" value="ECO:0007669"/>
    <property type="project" value="InterPro"/>
</dbReference>
<organism evidence="7 8">
    <name type="scientific">Thermoanaerobaculum aquaticum</name>
    <dbReference type="NCBI Taxonomy" id="1312852"/>
    <lineage>
        <taxon>Bacteria</taxon>
        <taxon>Pseudomonadati</taxon>
        <taxon>Acidobacteriota</taxon>
        <taxon>Thermoanaerobaculia</taxon>
        <taxon>Thermoanaerobaculales</taxon>
        <taxon>Thermoanaerobaculaceae</taxon>
        <taxon>Thermoanaerobaculum</taxon>
    </lineage>
</organism>
<dbReference type="Pfam" id="PF14520">
    <property type="entry name" value="HHH_5"/>
    <property type="match status" value="1"/>
</dbReference>
<reference evidence="7 8" key="1">
    <citation type="submission" date="2014-04" db="EMBL/GenBank/DDBJ databases">
        <title>The Genome Sequence of Thermoanaerobaculum aquaticum MP-01, The First Cultivated Group 23 Acidobacterium.</title>
        <authorList>
            <person name="Stamps B.W."/>
            <person name="Losey N.A."/>
            <person name="Lawson P.A."/>
            <person name="Stevenson B.S."/>
        </authorList>
    </citation>
    <scope>NUCLEOTIDE SEQUENCE [LARGE SCALE GENOMIC DNA]</scope>
    <source>
        <strain evidence="7 8">MP-01</strain>
    </source>
</reference>
<keyword evidence="1" id="KW-0963">Cytoplasm</keyword>
<evidence type="ECO:0000256" key="1">
    <source>
        <dbReference type="ARBA" id="ARBA00022490"/>
    </source>
</evidence>
<feature type="domain" description="Holliday junction DNA helicase RuvA C-terminal" evidence="6">
    <location>
        <begin position="63"/>
        <end position="108"/>
    </location>
</feature>
<dbReference type="EMBL" id="JMFG01000017">
    <property type="protein sequence ID" value="KDA53787.1"/>
    <property type="molecule type" value="Genomic_DNA"/>
</dbReference>
<dbReference type="InterPro" id="IPR036267">
    <property type="entry name" value="RuvA_C_sf"/>
</dbReference>
<keyword evidence="8" id="KW-1185">Reference proteome</keyword>
<evidence type="ECO:0000256" key="4">
    <source>
        <dbReference type="ARBA" id="ARBA00023172"/>
    </source>
</evidence>
<dbReference type="GO" id="GO:0005524">
    <property type="term" value="F:ATP binding"/>
    <property type="evidence" value="ECO:0007669"/>
    <property type="project" value="InterPro"/>
</dbReference>
<evidence type="ECO:0000256" key="2">
    <source>
        <dbReference type="ARBA" id="ARBA00022763"/>
    </source>
</evidence>
<dbReference type="Proteomes" id="UP000027284">
    <property type="component" value="Unassembled WGS sequence"/>
</dbReference>
<dbReference type="Gene3D" id="1.10.8.10">
    <property type="entry name" value="DNA helicase RuvA subunit, C-terminal domain"/>
    <property type="match status" value="1"/>
</dbReference>
<evidence type="ECO:0000256" key="5">
    <source>
        <dbReference type="ARBA" id="ARBA00023204"/>
    </source>
</evidence>
<dbReference type="NCBIfam" id="TIGR00084">
    <property type="entry name" value="ruvA"/>
    <property type="match status" value="1"/>
</dbReference>
<dbReference type="InterPro" id="IPR010994">
    <property type="entry name" value="RuvA_2-like"/>
</dbReference>
<dbReference type="GO" id="GO:0006310">
    <property type="term" value="P:DNA recombination"/>
    <property type="evidence" value="ECO:0007669"/>
    <property type="project" value="UniProtKB-KW"/>
</dbReference>
<dbReference type="GO" id="GO:0003677">
    <property type="term" value="F:DNA binding"/>
    <property type="evidence" value="ECO:0007669"/>
    <property type="project" value="UniProtKB-KW"/>
</dbReference>
<evidence type="ECO:0000313" key="7">
    <source>
        <dbReference type="EMBL" id="KDA53787.1"/>
    </source>
</evidence>
<dbReference type="GO" id="GO:0006281">
    <property type="term" value="P:DNA repair"/>
    <property type="evidence" value="ECO:0007669"/>
    <property type="project" value="UniProtKB-KW"/>
</dbReference>
<comment type="caution">
    <text evidence="7">The sequence shown here is derived from an EMBL/GenBank/DDBJ whole genome shotgun (WGS) entry which is preliminary data.</text>
</comment>
<keyword evidence="4" id="KW-0233">DNA recombination</keyword>
<accession>A0A062XMJ9</accession>
<protein>
    <recommendedName>
        <fullName evidence="6">Holliday junction DNA helicase RuvA C-terminal domain-containing protein</fullName>
    </recommendedName>
</protein>
<dbReference type="InterPro" id="IPR011114">
    <property type="entry name" value="RuvA_C"/>
</dbReference>
<evidence type="ECO:0000256" key="3">
    <source>
        <dbReference type="ARBA" id="ARBA00023125"/>
    </source>
</evidence>
<dbReference type="CDD" id="cd14332">
    <property type="entry name" value="UBA_RuvA_C"/>
    <property type="match status" value="1"/>
</dbReference>